<dbReference type="EMBL" id="ML210213">
    <property type="protein sequence ID" value="TFK23753.1"/>
    <property type="molecule type" value="Genomic_DNA"/>
</dbReference>
<evidence type="ECO:0000256" key="1">
    <source>
        <dbReference type="SAM" id="MobiDB-lite"/>
    </source>
</evidence>
<evidence type="ECO:0000256" key="2">
    <source>
        <dbReference type="SAM" id="SignalP"/>
    </source>
</evidence>
<sequence length="395" mass="43493">MLFKTPLPLLPLLLLLAPTTNAQRTASLIAYSTTQCCGGSVGYTNIPANKCVQNANPSVFGQSLQVTGAIWGTGTGADSNKAYGYFTGYSDAGCKTPVYEIRAQLCWGVGGLRAGSWKWTEEVYEPWIRRALGRVNGTATEEEEEGVDARGEVEVEVEEVGDWVGYFDGELGRERRVATGGSKEVFDTILDLHAKSDISALRLFRDLEQGELTPQVGSLTRLNASHPYIRDLQPRGPHHNHNPPTDDEPEQSTPPSAFKFIDAQDPDPTTGPRTDHPHPSRYPSYQQEGSGNGKVQSITSPTTMNHELDIHSAWASDRPSTSIVIPELPTGRLREMGWQTRPKQPRNEFRTPAPLNVQHRNLTTNFHPHIRQKSRTNLEAGLGTVHVSPPPCQSQ</sequence>
<feature type="compositionally biased region" description="Polar residues" evidence="1">
    <location>
        <begin position="283"/>
        <end position="300"/>
    </location>
</feature>
<evidence type="ECO:0000313" key="3">
    <source>
        <dbReference type="EMBL" id="TFK23753.1"/>
    </source>
</evidence>
<feature type="chain" id="PRO_5022680286" evidence="2">
    <location>
        <begin position="23"/>
        <end position="395"/>
    </location>
</feature>
<keyword evidence="2" id="KW-0732">Signal</keyword>
<dbReference type="OrthoDB" id="2854081at2759"/>
<dbReference type="AlphaFoldDB" id="A0A5C3KV72"/>
<feature type="signal peptide" evidence="2">
    <location>
        <begin position="1"/>
        <end position="22"/>
    </location>
</feature>
<organism evidence="3 4">
    <name type="scientific">Coprinopsis marcescibilis</name>
    <name type="common">Agaric fungus</name>
    <name type="synonym">Psathyrella marcescibilis</name>
    <dbReference type="NCBI Taxonomy" id="230819"/>
    <lineage>
        <taxon>Eukaryota</taxon>
        <taxon>Fungi</taxon>
        <taxon>Dikarya</taxon>
        <taxon>Basidiomycota</taxon>
        <taxon>Agaricomycotina</taxon>
        <taxon>Agaricomycetes</taxon>
        <taxon>Agaricomycetidae</taxon>
        <taxon>Agaricales</taxon>
        <taxon>Agaricineae</taxon>
        <taxon>Psathyrellaceae</taxon>
        <taxon>Coprinopsis</taxon>
    </lineage>
</organism>
<reference evidence="3 4" key="1">
    <citation type="journal article" date="2019" name="Nat. Ecol. Evol.">
        <title>Megaphylogeny resolves global patterns of mushroom evolution.</title>
        <authorList>
            <person name="Varga T."/>
            <person name="Krizsan K."/>
            <person name="Foldi C."/>
            <person name="Dima B."/>
            <person name="Sanchez-Garcia M."/>
            <person name="Sanchez-Ramirez S."/>
            <person name="Szollosi G.J."/>
            <person name="Szarkandi J.G."/>
            <person name="Papp V."/>
            <person name="Albert L."/>
            <person name="Andreopoulos W."/>
            <person name="Angelini C."/>
            <person name="Antonin V."/>
            <person name="Barry K.W."/>
            <person name="Bougher N.L."/>
            <person name="Buchanan P."/>
            <person name="Buyck B."/>
            <person name="Bense V."/>
            <person name="Catcheside P."/>
            <person name="Chovatia M."/>
            <person name="Cooper J."/>
            <person name="Damon W."/>
            <person name="Desjardin D."/>
            <person name="Finy P."/>
            <person name="Geml J."/>
            <person name="Haridas S."/>
            <person name="Hughes K."/>
            <person name="Justo A."/>
            <person name="Karasinski D."/>
            <person name="Kautmanova I."/>
            <person name="Kiss B."/>
            <person name="Kocsube S."/>
            <person name="Kotiranta H."/>
            <person name="LaButti K.M."/>
            <person name="Lechner B.E."/>
            <person name="Liimatainen K."/>
            <person name="Lipzen A."/>
            <person name="Lukacs Z."/>
            <person name="Mihaltcheva S."/>
            <person name="Morgado L.N."/>
            <person name="Niskanen T."/>
            <person name="Noordeloos M.E."/>
            <person name="Ohm R.A."/>
            <person name="Ortiz-Santana B."/>
            <person name="Ovrebo C."/>
            <person name="Racz N."/>
            <person name="Riley R."/>
            <person name="Savchenko A."/>
            <person name="Shiryaev A."/>
            <person name="Soop K."/>
            <person name="Spirin V."/>
            <person name="Szebenyi C."/>
            <person name="Tomsovsky M."/>
            <person name="Tulloss R.E."/>
            <person name="Uehling J."/>
            <person name="Grigoriev I.V."/>
            <person name="Vagvolgyi C."/>
            <person name="Papp T."/>
            <person name="Martin F.M."/>
            <person name="Miettinen O."/>
            <person name="Hibbett D.S."/>
            <person name="Nagy L.G."/>
        </authorList>
    </citation>
    <scope>NUCLEOTIDE SEQUENCE [LARGE SCALE GENOMIC DNA]</scope>
    <source>
        <strain evidence="3 4">CBS 121175</strain>
    </source>
</reference>
<protein>
    <submittedName>
        <fullName evidence="3">Uncharacterized protein</fullName>
    </submittedName>
</protein>
<proteinExistence type="predicted"/>
<keyword evidence="4" id="KW-1185">Reference proteome</keyword>
<name>A0A5C3KV72_COPMA</name>
<gene>
    <name evidence="3" type="ORF">FA15DRAFT_694891</name>
</gene>
<evidence type="ECO:0000313" key="4">
    <source>
        <dbReference type="Proteomes" id="UP000307440"/>
    </source>
</evidence>
<dbReference type="Proteomes" id="UP000307440">
    <property type="component" value="Unassembled WGS sequence"/>
</dbReference>
<feature type="region of interest" description="Disordered" evidence="1">
    <location>
        <begin position="229"/>
        <end position="300"/>
    </location>
</feature>
<accession>A0A5C3KV72</accession>